<reference evidence="1 2" key="1">
    <citation type="journal article" date="2019" name="Nat. Med.">
        <title>A library of human gut bacterial isolates paired with longitudinal multiomics data enables mechanistic microbiome research.</title>
        <authorList>
            <person name="Poyet M."/>
            <person name="Groussin M."/>
            <person name="Gibbons S.M."/>
            <person name="Avila-Pacheco J."/>
            <person name="Jiang X."/>
            <person name="Kearney S.M."/>
            <person name="Perrotta A.R."/>
            <person name="Berdy B."/>
            <person name="Zhao S."/>
            <person name="Lieberman T.D."/>
            <person name="Swanson P.K."/>
            <person name="Smith M."/>
            <person name="Roesemann S."/>
            <person name="Alexander J.E."/>
            <person name="Rich S.A."/>
            <person name="Livny J."/>
            <person name="Vlamakis H."/>
            <person name="Clish C."/>
            <person name="Bullock K."/>
            <person name="Deik A."/>
            <person name="Scott J."/>
            <person name="Pierce K.A."/>
            <person name="Xavier R.J."/>
            <person name="Alm E.J."/>
        </authorList>
    </citation>
    <scope>NUCLEOTIDE SEQUENCE [LARGE SCALE GENOMIC DNA]</scope>
    <source>
        <strain evidence="1 2">BIOML-A2</strain>
    </source>
</reference>
<protein>
    <submittedName>
        <fullName evidence="1">Recombinase RecR</fullName>
    </submittedName>
</protein>
<comment type="caution">
    <text evidence="1">The sequence shown here is derived from an EMBL/GenBank/DDBJ whole genome shotgun (WGS) entry which is preliminary data.</text>
</comment>
<dbReference type="AlphaFoldDB" id="A0A7J5TGX5"/>
<dbReference type="Proteomes" id="UP000429211">
    <property type="component" value="Unassembled WGS sequence"/>
</dbReference>
<evidence type="ECO:0000313" key="1">
    <source>
        <dbReference type="EMBL" id="KAB7460474.1"/>
    </source>
</evidence>
<evidence type="ECO:0000313" key="2">
    <source>
        <dbReference type="Proteomes" id="UP000429211"/>
    </source>
</evidence>
<organism evidence="1 2">
    <name type="scientific">Bifidobacterium dentium</name>
    <dbReference type="NCBI Taxonomy" id="1689"/>
    <lineage>
        <taxon>Bacteria</taxon>
        <taxon>Bacillati</taxon>
        <taxon>Actinomycetota</taxon>
        <taxon>Actinomycetes</taxon>
        <taxon>Bifidobacteriales</taxon>
        <taxon>Bifidobacteriaceae</taxon>
        <taxon>Bifidobacterium</taxon>
    </lineage>
</organism>
<name>A0A7J5TGX5_9BIFI</name>
<dbReference type="EMBL" id="WDPD01000006">
    <property type="protein sequence ID" value="KAB7460474.1"/>
    <property type="molecule type" value="Genomic_DNA"/>
</dbReference>
<proteinExistence type="predicted"/>
<sequence>MPVFAKSVKRRAFTCRSCCRCGGDRVAQGVTRRCPRVWYCLSHVQFLMLLLSLTNRPRGARFIDA</sequence>
<gene>
    <name evidence="1" type="ORF">GBB04_07040</name>
</gene>
<accession>A0A7J5TGX5</accession>